<feature type="non-terminal residue" evidence="6">
    <location>
        <position position="209"/>
    </location>
</feature>
<reference evidence="6" key="1">
    <citation type="journal article" date="2010" name="Science">
        <title>Plasticity of animal genome architecture unmasked by rapid evolution of a pelagic tunicate.</title>
        <authorList>
            <person name="Denoeud F."/>
            <person name="Henriet S."/>
            <person name="Mungpakdee S."/>
            <person name="Aury J.M."/>
            <person name="Da Silva C."/>
            <person name="Brinkmann H."/>
            <person name="Mikhaleva J."/>
            <person name="Olsen L.C."/>
            <person name="Jubin C."/>
            <person name="Canestro C."/>
            <person name="Bouquet J.M."/>
            <person name="Danks G."/>
            <person name="Poulain J."/>
            <person name="Campsteijn C."/>
            <person name="Adamski M."/>
            <person name="Cross I."/>
            <person name="Yadetie F."/>
            <person name="Muffato M."/>
            <person name="Louis A."/>
            <person name="Butcher S."/>
            <person name="Tsagkogeorga G."/>
            <person name="Konrad A."/>
            <person name="Singh S."/>
            <person name="Jensen M.F."/>
            <person name="Cong E.H."/>
            <person name="Eikeseth-Otteraa H."/>
            <person name="Noel B."/>
            <person name="Anthouard V."/>
            <person name="Porcel B.M."/>
            <person name="Kachouri-Lafond R."/>
            <person name="Nishino A."/>
            <person name="Ugolini M."/>
            <person name="Chourrout P."/>
            <person name="Nishida H."/>
            <person name="Aasland R."/>
            <person name="Huzurbazar S."/>
            <person name="Westhof E."/>
            <person name="Delsuc F."/>
            <person name="Lehrach H."/>
            <person name="Reinhardt R."/>
            <person name="Weissenbach J."/>
            <person name="Roy S.W."/>
            <person name="Artiguenave F."/>
            <person name="Postlethwait J.H."/>
            <person name="Manak J.R."/>
            <person name="Thompson E.M."/>
            <person name="Jaillon O."/>
            <person name="Du Pasquier L."/>
            <person name="Boudinot P."/>
            <person name="Liberles D.A."/>
            <person name="Volff J.N."/>
            <person name="Philippe H."/>
            <person name="Lenhard B."/>
            <person name="Roest Crollius H."/>
            <person name="Wincker P."/>
            <person name="Chourrout D."/>
        </authorList>
    </citation>
    <scope>NUCLEOTIDE SEQUENCE [LARGE SCALE GENOMIC DNA]</scope>
</reference>
<dbReference type="AlphaFoldDB" id="E4Y701"/>
<evidence type="ECO:0000256" key="4">
    <source>
        <dbReference type="SAM" id="Phobius"/>
    </source>
</evidence>
<dbReference type="Proteomes" id="UP000011014">
    <property type="component" value="Unassembled WGS sequence"/>
</dbReference>
<proteinExistence type="predicted"/>
<evidence type="ECO:0000313" key="6">
    <source>
        <dbReference type="EMBL" id="CBY31401.1"/>
    </source>
</evidence>
<evidence type="ECO:0000259" key="5">
    <source>
        <dbReference type="Pfam" id="PF00664"/>
    </source>
</evidence>
<sequence length="209" mass="23772">MCSRTNIEEKIIIDIDEEDLTTRQLFRNIGPFLWPDSSTQGSARIKFSLIKTIILIISAKGLSLAIPIFWKDLIDLLTAIDETNAAATAETFALLSSPFTAYAAIKILEPTIDQYKSYTFSKVKQSTTRKIGRGLVEKLFGLDHAFHTNRETGAILKSDCDRLACIMYCISAGVVSSYLHWRFYMVLLRTTVCFCFVYCFCRLCHVFYQ</sequence>
<accession>E4Y701</accession>
<organism evidence="6">
    <name type="scientific">Oikopleura dioica</name>
    <name type="common">Tunicate</name>
    <dbReference type="NCBI Taxonomy" id="34765"/>
    <lineage>
        <taxon>Eukaryota</taxon>
        <taxon>Metazoa</taxon>
        <taxon>Chordata</taxon>
        <taxon>Tunicata</taxon>
        <taxon>Appendicularia</taxon>
        <taxon>Copelata</taxon>
        <taxon>Oikopleuridae</taxon>
        <taxon>Oikopleura</taxon>
    </lineage>
</organism>
<dbReference type="GO" id="GO:0005524">
    <property type="term" value="F:ATP binding"/>
    <property type="evidence" value="ECO:0007669"/>
    <property type="project" value="InterPro"/>
</dbReference>
<feature type="domain" description="ABC transmembrane type-1" evidence="5">
    <location>
        <begin position="50"/>
        <end position="161"/>
    </location>
</feature>
<keyword evidence="1 4" id="KW-0812">Transmembrane</keyword>
<dbReference type="InterPro" id="IPR011527">
    <property type="entry name" value="ABC1_TM_dom"/>
</dbReference>
<evidence type="ECO:0000256" key="2">
    <source>
        <dbReference type="ARBA" id="ARBA00022989"/>
    </source>
</evidence>
<gene>
    <name evidence="6" type="ORF">GSOID_T00025304001</name>
</gene>
<dbReference type="Gene3D" id="1.20.1560.10">
    <property type="entry name" value="ABC transporter type 1, transmembrane domain"/>
    <property type="match status" value="1"/>
</dbReference>
<keyword evidence="3 4" id="KW-0472">Membrane</keyword>
<evidence type="ECO:0000256" key="1">
    <source>
        <dbReference type="ARBA" id="ARBA00022692"/>
    </source>
</evidence>
<name>E4Y701_OIKDI</name>
<dbReference type="SUPFAM" id="SSF90123">
    <property type="entry name" value="ABC transporter transmembrane region"/>
    <property type="match status" value="1"/>
</dbReference>
<keyword evidence="2 4" id="KW-1133">Transmembrane helix</keyword>
<dbReference type="GO" id="GO:0140359">
    <property type="term" value="F:ABC-type transporter activity"/>
    <property type="evidence" value="ECO:0007669"/>
    <property type="project" value="InterPro"/>
</dbReference>
<evidence type="ECO:0000256" key="3">
    <source>
        <dbReference type="ARBA" id="ARBA00023136"/>
    </source>
</evidence>
<feature type="transmembrane region" description="Helical" evidence="4">
    <location>
        <begin position="187"/>
        <end position="208"/>
    </location>
</feature>
<protein>
    <recommendedName>
        <fullName evidence="5">ABC transmembrane type-1 domain-containing protein</fullName>
    </recommendedName>
</protein>
<dbReference type="GO" id="GO:0016020">
    <property type="term" value="C:membrane"/>
    <property type="evidence" value="ECO:0007669"/>
    <property type="project" value="InterPro"/>
</dbReference>
<dbReference type="InterPro" id="IPR036640">
    <property type="entry name" value="ABC1_TM_sf"/>
</dbReference>
<dbReference type="Pfam" id="PF00664">
    <property type="entry name" value="ABC_membrane"/>
    <property type="match status" value="1"/>
</dbReference>
<dbReference type="EMBL" id="FN654301">
    <property type="protein sequence ID" value="CBY31401.1"/>
    <property type="molecule type" value="Genomic_DNA"/>
</dbReference>